<sequence length="666" mass="74404">MVHLAHGTSGTATLLTMQDDMGITYLIESAQQFWSELEDTLTFPQNEAPTLSVLDSTLRRFVTLCSTYHEQYLQSPLQLEHAIGLLLDSELFQFHSERMCEIIVEDAQSTTDPHLLFIFYVVLYFHGNRRADFFRSHKRWQPLLPYLMDHVLVEMDPDAEDIYLGTAVGKSTSFNSVPIPIEAKLRTLSVKLLYDVCKVQTLSVQDLKIFDDDFIDYLYDLVEQTKYMQDESFNYSVIKLIIALNEQFMVAGLSHDEPRIGHPKDPPEHKNRVIRVLMRRLGSSKTFGENMIFMLNRAQHSPEDFCMKLLILKILYVLFSTKGTAEYFYTNDLCVLVDVFLRELADMEDDSESLRHTYLRVLHPLLTKTQLREVPYKRAQILVALESMVGHTKMREITPTTRRLVERCLSGEWCIQLTDNRHDATIRVSSPTSDQSSVLSPPATHGHLSMASAQQMPPASSSTSGGGNILMKNLKFSKSVEHLSGRAADHHKAKQPVRLPMLDQLTRPNNASVSSLPTLAAISTSKPIAAPRPSKKRSTSAAADTSQSPRQTHGSLPPSSTMPVRDVGQDVLAPPFVPNSRSPLSPISPSPSIASVRSDDTSSTSSSSGSSKTHRRPPPPPPKRRKPPAIPTTNGMVTMTTIRSSEPSPLSKVHKPIGLSSISYVS</sequence>
<reference evidence="3" key="1">
    <citation type="submission" date="2020-11" db="EMBL/GenBank/DDBJ databases">
        <authorList>
            <consortium name="DOE Joint Genome Institute"/>
            <person name="Ahrendt S."/>
            <person name="Riley R."/>
            <person name="Andreopoulos W."/>
            <person name="Labutti K."/>
            <person name="Pangilinan J."/>
            <person name="Ruiz-Duenas F.J."/>
            <person name="Barrasa J.M."/>
            <person name="Sanchez-Garcia M."/>
            <person name="Camarero S."/>
            <person name="Miyauchi S."/>
            <person name="Serrano A."/>
            <person name="Linde D."/>
            <person name="Babiker R."/>
            <person name="Drula E."/>
            <person name="Ayuso-Fernandez I."/>
            <person name="Pacheco R."/>
            <person name="Padilla G."/>
            <person name="Ferreira P."/>
            <person name="Barriuso J."/>
            <person name="Kellner H."/>
            <person name="Castanera R."/>
            <person name="Alfaro M."/>
            <person name="Ramirez L."/>
            <person name="Pisabarro A.G."/>
            <person name="Kuo A."/>
            <person name="Tritt A."/>
            <person name="Lipzen A."/>
            <person name="He G."/>
            <person name="Yan M."/>
            <person name="Ng V."/>
            <person name="Cullen D."/>
            <person name="Martin F."/>
            <person name="Rosso M.-N."/>
            <person name="Henrissat B."/>
            <person name="Hibbett D."/>
            <person name="Martinez A.T."/>
            <person name="Grigoriev I.V."/>
        </authorList>
    </citation>
    <scope>NUCLEOTIDE SEQUENCE</scope>
    <source>
        <strain evidence="3">CBS 506.95</strain>
    </source>
</reference>
<feature type="compositionally biased region" description="Polar residues" evidence="1">
    <location>
        <begin position="427"/>
        <end position="439"/>
    </location>
</feature>
<dbReference type="Proteomes" id="UP000807306">
    <property type="component" value="Unassembled WGS sequence"/>
</dbReference>
<feature type="compositionally biased region" description="Low complexity" evidence="1">
    <location>
        <begin position="449"/>
        <end position="462"/>
    </location>
</feature>
<keyword evidence="4" id="KW-1185">Reference proteome</keyword>
<feature type="compositionally biased region" description="Low complexity" evidence="1">
    <location>
        <begin position="578"/>
        <end position="611"/>
    </location>
</feature>
<feature type="region of interest" description="Disordered" evidence="1">
    <location>
        <begin position="484"/>
        <end position="511"/>
    </location>
</feature>
<feature type="domain" description="SPIN90/Ldb17 leucine-rich" evidence="2">
    <location>
        <begin position="230"/>
        <end position="381"/>
    </location>
</feature>
<dbReference type="AlphaFoldDB" id="A0A9P6JHW2"/>
<evidence type="ECO:0000259" key="2">
    <source>
        <dbReference type="Pfam" id="PF09431"/>
    </source>
</evidence>
<proteinExistence type="predicted"/>
<dbReference type="Pfam" id="PF09431">
    <property type="entry name" value="SPIN90_LRD"/>
    <property type="match status" value="1"/>
</dbReference>
<evidence type="ECO:0000256" key="1">
    <source>
        <dbReference type="SAM" id="MobiDB-lite"/>
    </source>
</evidence>
<feature type="region of interest" description="Disordered" evidence="1">
    <location>
        <begin position="524"/>
        <end position="666"/>
    </location>
</feature>
<organism evidence="3 4">
    <name type="scientific">Crepidotus variabilis</name>
    <dbReference type="NCBI Taxonomy" id="179855"/>
    <lineage>
        <taxon>Eukaryota</taxon>
        <taxon>Fungi</taxon>
        <taxon>Dikarya</taxon>
        <taxon>Basidiomycota</taxon>
        <taxon>Agaricomycotina</taxon>
        <taxon>Agaricomycetes</taxon>
        <taxon>Agaricomycetidae</taxon>
        <taxon>Agaricales</taxon>
        <taxon>Agaricineae</taxon>
        <taxon>Crepidotaceae</taxon>
        <taxon>Crepidotus</taxon>
    </lineage>
</organism>
<name>A0A9P6JHW2_9AGAR</name>
<evidence type="ECO:0000313" key="3">
    <source>
        <dbReference type="EMBL" id="KAF9521777.1"/>
    </source>
</evidence>
<dbReference type="InterPro" id="IPR030125">
    <property type="entry name" value="SPIN90/Ldb17"/>
</dbReference>
<dbReference type="GO" id="GO:0030479">
    <property type="term" value="C:actin cortical patch"/>
    <property type="evidence" value="ECO:0007669"/>
    <property type="project" value="TreeGrafter"/>
</dbReference>
<dbReference type="GO" id="GO:0051666">
    <property type="term" value="P:actin cortical patch localization"/>
    <property type="evidence" value="ECO:0007669"/>
    <property type="project" value="TreeGrafter"/>
</dbReference>
<feature type="compositionally biased region" description="Polar residues" evidence="1">
    <location>
        <begin position="539"/>
        <end position="562"/>
    </location>
</feature>
<dbReference type="GO" id="GO:0006897">
    <property type="term" value="P:endocytosis"/>
    <property type="evidence" value="ECO:0007669"/>
    <property type="project" value="TreeGrafter"/>
</dbReference>
<comment type="caution">
    <text evidence="3">The sequence shown here is derived from an EMBL/GenBank/DDBJ whole genome shotgun (WGS) entry which is preliminary data.</text>
</comment>
<protein>
    <recommendedName>
        <fullName evidence="2">SPIN90/Ldb17 leucine-rich domain-containing protein</fullName>
    </recommendedName>
</protein>
<feature type="compositionally biased region" description="Polar residues" evidence="1">
    <location>
        <begin position="631"/>
        <end position="648"/>
    </location>
</feature>
<dbReference type="OrthoDB" id="445362at2759"/>
<accession>A0A9P6JHW2</accession>
<feature type="region of interest" description="Disordered" evidence="1">
    <location>
        <begin position="426"/>
        <end position="470"/>
    </location>
</feature>
<dbReference type="EMBL" id="MU157990">
    <property type="protein sequence ID" value="KAF9521777.1"/>
    <property type="molecule type" value="Genomic_DNA"/>
</dbReference>
<gene>
    <name evidence="3" type="ORF">CPB83DRAFT_865258</name>
</gene>
<dbReference type="GO" id="GO:0000147">
    <property type="term" value="P:actin cortical patch assembly"/>
    <property type="evidence" value="ECO:0007669"/>
    <property type="project" value="TreeGrafter"/>
</dbReference>
<dbReference type="PANTHER" id="PTHR13357">
    <property type="entry name" value="SH3 ADAPTER PROTEIN SPIN90 NCK INTERACTING PROTEIN WITH SH3 DOMAIN"/>
    <property type="match status" value="1"/>
</dbReference>
<dbReference type="PANTHER" id="PTHR13357:SF1">
    <property type="entry name" value="NCK-INTERACTING PROTEIN WITH SH3 DOMAIN"/>
    <property type="match status" value="1"/>
</dbReference>
<evidence type="ECO:0000313" key="4">
    <source>
        <dbReference type="Proteomes" id="UP000807306"/>
    </source>
</evidence>
<dbReference type="InterPro" id="IPR018556">
    <property type="entry name" value="SPIN90/Ldb17_LRD"/>
</dbReference>
<feature type="compositionally biased region" description="Basic residues" evidence="1">
    <location>
        <begin position="612"/>
        <end position="627"/>
    </location>
</feature>
<dbReference type="GO" id="GO:0071933">
    <property type="term" value="F:Arp2/3 complex binding"/>
    <property type="evidence" value="ECO:0007669"/>
    <property type="project" value="TreeGrafter"/>
</dbReference>